<dbReference type="OrthoDB" id="9869794at2"/>
<reference evidence="2 3" key="1">
    <citation type="submission" date="2019-07" db="EMBL/GenBank/DDBJ databases">
        <title>Flavobacterium sp. nov., isolated from glacier ice.</title>
        <authorList>
            <person name="Liu Q."/>
            <person name="Xin Y.-H."/>
        </authorList>
    </citation>
    <scope>NUCLEOTIDE SEQUENCE [LARGE SCALE GENOMIC DNA]</scope>
    <source>
        <strain evidence="2 3">ZT4R6</strain>
    </source>
</reference>
<feature type="chain" id="PRO_5021921421" evidence="1">
    <location>
        <begin position="21"/>
        <end position="137"/>
    </location>
</feature>
<proteinExistence type="predicted"/>
<dbReference type="Proteomes" id="UP000320643">
    <property type="component" value="Unassembled WGS sequence"/>
</dbReference>
<comment type="caution">
    <text evidence="2">The sequence shown here is derived from an EMBL/GenBank/DDBJ whole genome shotgun (WGS) entry which is preliminary data.</text>
</comment>
<evidence type="ECO:0000256" key="1">
    <source>
        <dbReference type="SAM" id="SignalP"/>
    </source>
</evidence>
<name>A0A552UZA9_9FLAO</name>
<sequence>MKTKLLLPIILLLLAFAGNAQQKSKFAPQLDAVLKMFTTRNTEAAADVLAENYTIARIFPGMEEQVLKEVLKQIPTFSGYIIKNEKPDKDGTHLTVDFTVINDEEKKFPANFLILKDGKIQELNILENATVETKLPN</sequence>
<dbReference type="EMBL" id="VJVZ01000008">
    <property type="protein sequence ID" value="TRW23557.1"/>
    <property type="molecule type" value="Genomic_DNA"/>
</dbReference>
<feature type="signal peptide" evidence="1">
    <location>
        <begin position="1"/>
        <end position="20"/>
    </location>
</feature>
<evidence type="ECO:0000313" key="3">
    <source>
        <dbReference type="Proteomes" id="UP000320643"/>
    </source>
</evidence>
<gene>
    <name evidence="2" type="ORF">FMM05_12915</name>
</gene>
<accession>A0A552UZA9</accession>
<organism evidence="2 3">
    <name type="scientific">Flavobacterium zepuense</name>
    <dbReference type="NCBI Taxonomy" id="2593302"/>
    <lineage>
        <taxon>Bacteria</taxon>
        <taxon>Pseudomonadati</taxon>
        <taxon>Bacteroidota</taxon>
        <taxon>Flavobacteriia</taxon>
        <taxon>Flavobacteriales</taxon>
        <taxon>Flavobacteriaceae</taxon>
        <taxon>Flavobacterium</taxon>
    </lineage>
</organism>
<dbReference type="RefSeq" id="WP_143373814.1">
    <property type="nucleotide sequence ID" value="NZ_VJVZ01000008.1"/>
</dbReference>
<keyword evidence="3" id="KW-1185">Reference proteome</keyword>
<protein>
    <submittedName>
        <fullName evidence="2">Uncharacterized protein</fullName>
    </submittedName>
</protein>
<evidence type="ECO:0000313" key="2">
    <source>
        <dbReference type="EMBL" id="TRW23557.1"/>
    </source>
</evidence>
<keyword evidence="1" id="KW-0732">Signal</keyword>
<dbReference type="AlphaFoldDB" id="A0A552UZA9"/>